<dbReference type="InterPro" id="IPR000515">
    <property type="entry name" value="MetI-like"/>
</dbReference>
<evidence type="ECO:0000259" key="9">
    <source>
        <dbReference type="PROSITE" id="PS50928"/>
    </source>
</evidence>
<dbReference type="Pfam" id="PF00528">
    <property type="entry name" value="BPD_transp_1"/>
    <property type="match status" value="1"/>
</dbReference>
<evidence type="ECO:0000256" key="5">
    <source>
        <dbReference type="ARBA" id="ARBA00022989"/>
    </source>
</evidence>
<evidence type="ECO:0000256" key="1">
    <source>
        <dbReference type="ARBA" id="ARBA00004651"/>
    </source>
</evidence>
<keyword evidence="2 7" id="KW-0813">Transport</keyword>
<keyword evidence="11" id="KW-1185">Reference proteome</keyword>
<dbReference type="PANTHER" id="PTHR43163:SF6">
    <property type="entry name" value="DIPEPTIDE TRANSPORT SYSTEM PERMEASE PROTEIN DPPB-RELATED"/>
    <property type="match status" value="1"/>
</dbReference>
<dbReference type="PANTHER" id="PTHR43163">
    <property type="entry name" value="DIPEPTIDE TRANSPORT SYSTEM PERMEASE PROTEIN DPPB-RELATED"/>
    <property type="match status" value="1"/>
</dbReference>
<feature type="domain" description="ABC transmembrane type-1" evidence="9">
    <location>
        <begin position="133"/>
        <end position="330"/>
    </location>
</feature>
<evidence type="ECO:0000313" key="10">
    <source>
        <dbReference type="EMBL" id="CAG9179281.1"/>
    </source>
</evidence>
<accession>A0ABN7Z4J4</accession>
<proteinExistence type="inferred from homology"/>
<feature type="transmembrane region" description="Helical" evidence="7">
    <location>
        <begin position="139"/>
        <end position="159"/>
    </location>
</feature>
<feature type="transmembrane region" description="Helical" evidence="7">
    <location>
        <begin position="211"/>
        <end position="230"/>
    </location>
</feature>
<keyword evidence="6 7" id="KW-0472">Membrane</keyword>
<feature type="transmembrane region" description="Helical" evidence="7">
    <location>
        <begin position="269"/>
        <end position="291"/>
    </location>
</feature>
<sequence length="347" mass="36134">MMQDSLPLGPDAGTATPGADALAAPYRPRRGRLAATLLLRRGGQAVMVALLVGTLSFLMMRMLPGDMAFRIAAGRYGYDMVTAHAADAVRAELKLAGPWLHGLLQWWQGLLRLDLGTSTVTGAPVAQELAHQLTHTMTLALAAVGLGSLFAVPLGLAAGMRAGGTLDRASLALSVLLRALPPFVLGILIVVLLSVQLNLLPAGGHGEHGTLIAPALTLALGLAATTLRVARDAMADVAASPYFLFARTKGLTDAAALARHGVRNAGVPLVAYLGVQLVYLVEGVVVVETLFAWPGLGHALVHAIFGRDVPMIQGAALVLGLLFVALHAVVDLACAWIDPRGRPGAWR</sequence>
<evidence type="ECO:0000256" key="4">
    <source>
        <dbReference type="ARBA" id="ARBA00022692"/>
    </source>
</evidence>
<evidence type="ECO:0000313" key="11">
    <source>
        <dbReference type="Proteomes" id="UP000721236"/>
    </source>
</evidence>
<keyword evidence="5 7" id="KW-1133">Transmembrane helix</keyword>
<feature type="region of interest" description="Disordered" evidence="8">
    <location>
        <begin position="1"/>
        <end position="22"/>
    </location>
</feature>
<gene>
    <name evidence="10" type="primary">gsiC_4</name>
    <name evidence="10" type="ORF">LMG21510_03736</name>
</gene>
<evidence type="ECO:0000256" key="6">
    <source>
        <dbReference type="ARBA" id="ARBA00023136"/>
    </source>
</evidence>
<organism evidence="10 11">
    <name type="scientific">Cupriavidus respiraculi</name>
    <dbReference type="NCBI Taxonomy" id="195930"/>
    <lineage>
        <taxon>Bacteria</taxon>
        <taxon>Pseudomonadati</taxon>
        <taxon>Pseudomonadota</taxon>
        <taxon>Betaproteobacteria</taxon>
        <taxon>Burkholderiales</taxon>
        <taxon>Burkholderiaceae</taxon>
        <taxon>Cupriavidus</taxon>
    </lineage>
</organism>
<dbReference type="PROSITE" id="PS50928">
    <property type="entry name" value="ABC_TM1"/>
    <property type="match status" value="1"/>
</dbReference>
<keyword evidence="4 7" id="KW-0812">Transmembrane</keyword>
<evidence type="ECO:0000256" key="3">
    <source>
        <dbReference type="ARBA" id="ARBA00022475"/>
    </source>
</evidence>
<protein>
    <submittedName>
        <fullName evidence="10">Glutathione transport system permease protein GsiC</fullName>
    </submittedName>
</protein>
<evidence type="ECO:0000256" key="7">
    <source>
        <dbReference type="RuleBase" id="RU363032"/>
    </source>
</evidence>
<dbReference type="SUPFAM" id="SSF161098">
    <property type="entry name" value="MetI-like"/>
    <property type="match status" value="1"/>
</dbReference>
<feature type="transmembrane region" description="Helical" evidence="7">
    <location>
        <begin position="171"/>
        <end position="199"/>
    </location>
</feature>
<dbReference type="CDD" id="cd06261">
    <property type="entry name" value="TM_PBP2"/>
    <property type="match status" value="1"/>
</dbReference>
<comment type="caution">
    <text evidence="10">The sequence shown here is derived from an EMBL/GenBank/DDBJ whole genome shotgun (WGS) entry which is preliminary data.</text>
</comment>
<comment type="subcellular location">
    <subcellularLocation>
        <location evidence="1 7">Cell membrane</location>
        <topology evidence="1 7">Multi-pass membrane protein</topology>
    </subcellularLocation>
</comment>
<evidence type="ECO:0000256" key="8">
    <source>
        <dbReference type="SAM" id="MobiDB-lite"/>
    </source>
</evidence>
<reference evidence="10 11" key="1">
    <citation type="submission" date="2021-08" db="EMBL/GenBank/DDBJ databases">
        <authorList>
            <person name="Peeters C."/>
        </authorList>
    </citation>
    <scope>NUCLEOTIDE SEQUENCE [LARGE SCALE GENOMIC DNA]</scope>
    <source>
        <strain evidence="10 11">LMG 21510</strain>
    </source>
</reference>
<dbReference type="Gene3D" id="1.10.3720.10">
    <property type="entry name" value="MetI-like"/>
    <property type="match status" value="1"/>
</dbReference>
<comment type="similarity">
    <text evidence="7">Belongs to the binding-protein-dependent transport system permease family.</text>
</comment>
<dbReference type="Proteomes" id="UP000721236">
    <property type="component" value="Unassembled WGS sequence"/>
</dbReference>
<dbReference type="InterPro" id="IPR035906">
    <property type="entry name" value="MetI-like_sf"/>
</dbReference>
<feature type="transmembrane region" description="Helical" evidence="7">
    <location>
        <begin position="37"/>
        <end position="60"/>
    </location>
</feature>
<keyword evidence="3" id="KW-1003">Cell membrane</keyword>
<evidence type="ECO:0000256" key="2">
    <source>
        <dbReference type="ARBA" id="ARBA00022448"/>
    </source>
</evidence>
<name>A0ABN7Z4J4_9BURK</name>
<dbReference type="EMBL" id="CAJZAH010000004">
    <property type="protein sequence ID" value="CAG9179281.1"/>
    <property type="molecule type" value="Genomic_DNA"/>
</dbReference>
<feature type="transmembrane region" description="Helical" evidence="7">
    <location>
        <begin position="311"/>
        <end position="337"/>
    </location>
</feature>